<dbReference type="Proteomes" id="UP000238169">
    <property type="component" value="Unassembled WGS sequence"/>
</dbReference>
<evidence type="ECO:0000259" key="1">
    <source>
        <dbReference type="PROSITE" id="PS50943"/>
    </source>
</evidence>
<evidence type="ECO:0000313" key="3">
    <source>
        <dbReference type="Proteomes" id="UP000238169"/>
    </source>
</evidence>
<evidence type="ECO:0000313" key="2">
    <source>
        <dbReference type="EMBL" id="SPB13064.1"/>
    </source>
</evidence>
<dbReference type="Pfam" id="PF17765">
    <property type="entry name" value="MLTR_LBD"/>
    <property type="match status" value="1"/>
</dbReference>
<feature type="domain" description="HTH cro/C1-type" evidence="1">
    <location>
        <begin position="18"/>
        <end position="72"/>
    </location>
</feature>
<dbReference type="EMBL" id="OGTP01000001">
    <property type="protein sequence ID" value="SPB13064.1"/>
    <property type="molecule type" value="Genomic_DNA"/>
</dbReference>
<dbReference type="PROSITE" id="PS50943">
    <property type="entry name" value="HTH_CROC1"/>
    <property type="match status" value="1"/>
</dbReference>
<dbReference type="SMART" id="SM00530">
    <property type="entry name" value="HTH_XRE"/>
    <property type="match status" value="1"/>
</dbReference>
<dbReference type="OrthoDB" id="2959414at2"/>
<dbReference type="CDD" id="cd00093">
    <property type="entry name" value="HTH_XRE"/>
    <property type="match status" value="1"/>
</dbReference>
<dbReference type="Pfam" id="PF01381">
    <property type="entry name" value="HTH_3"/>
    <property type="match status" value="1"/>
</dbReference>
<dbReference type="InterPro" id="IPR001387">
    <property type="entry name" value="Cro/C1-type_HTH"/>
</dbReference>
<dbReference type="Gene3D" id="3.30.450.180">
    <property type="match status" value="1"/>
</dbReference>
<dbReference type="SUPFAM" id="SSF47413">
    <property type="entry name" value="lambda repressor-like DNA-binding domains"/>
    <property type="match status" value="1"/>
</dbReference>
<dbReference type="PANTHER" id="PTHR35010">
    <property type="entry name" value="BLL4672 PROTEIN-RELATED"/>
    <property type="match status" value="1"/>
</dbReference>
<dbReference type="AlphaFoldDB" id="A0A2U3HZ38"/>
<gene>
    <name evidence="2" type="ORF">NOV72_00364</name>
</gene>
<keyword evidence="3" id="KW-1185">Reference proteome</keyword>
<dbReference type="GO" id="GO:0003677">
    <property type="term" value="F:DNA binding"/>
    <property type="evidence" value="ECO:0007669"/>
    <property type="project" value="InterPro"/>
</dbReference>
<accession>A0A2U3HZ38</accession>
<dbReference type="InterPro" id="IPR010982">
    <property type="entry name" value="Lambda_DNA-bd_dom_sf"/>
</dbReference>
<protein>
    <submittedName>
        <fullName evidence="2">XRE family transcriptional regulator</fullName>
    </submittedName>
</protein>
<dbReference type="RefSeq" id="WP_106852852.1">
    <property type="nucleotide sequence ID" value="NZ_OGTP01000001.1"/>
</dbReference>
<sequence length="272" mass="29923">MNSTLAHSVVPSSVGTLLREWRQRRRLSQLDLAGVADVSTRHLSFVESGRSLPSREMLMRLAEQLDVPLRERNTLLVAAGYAPLYRERALADPQLAAARRAVDLVLKGHEPYPALAVDRHWTMIAANAAFAPLVESADAPRLAPPVNVLRLSMHPQGLAGVIDNWHEWRAHLLARLRRQIDVSGDATLAALMKELEAYPAPAHAGHAPRAETDPVVVPLRMRTPHGVLSFFSTTTVFGTPVDITLSELAIEAFFPADDATATILRELDDARR</sequence>
<dbReference type="PANTHER" id="PTHR35010:SF4">
    <property type="entry name" value="BLL5781 PROTEIN"/>
    <property type="match status" value="1"/>
</dbReference>
<dbReference type="Gene3D" id="1.10.260.40">
    <property type="entry name" value="lambda repressor-like DNA-binding domains"/>
    <property type="match status" value="1"/>
</dbReference>
<name>A0A2U3HZ38_9BURK</name>
<organism evidence="2 3">
    <name type="scientific">Caballeronia novacaledonica</name>
    <dbReference type="NCBI Taxonomy" id="1544861"/>
    <lineage>
        <taxon>Bacteria</taxon>
        <taxon>Pseudomonadati</taxon>
        <taxon>Pseudomonadota</taxon>
        <taxon>Betaproteobacteria</taxon>
        <taxon>Burkholderiales</taxon>
        <taxon>Burkholderiaceae</taxon>
        <taxon>Caballeronia</taxon>
    </lineage>
</organism>
<reference evidence="3" key="1">
    <citation type="submission" date="2018-01" db="EMBL/GenBank/DDBJ databases">
        <authorList>
            <person name="Peeters C."/>
        </authorList>
    </citation>
    <scope>NUCLEOTIDE SEQUENCE [LARGE SCALE GENOMIC DNA]</scope>
</reference>
<proteinExistence type="predicted"/>
<dbReference type="InterPro" id="IPR041413">
    <property type="entry name" value="MLTR_LBD"/>
</dbReference>